<organism evidence="5 6">
    <name type="scientific">Nakamurella multipartita (strain ATCC 700099 / DSM 44233 / CIP 104796 / JCM 9543 / NBRC 105858 / Y-104)</name>
    <name type="common">Microsphaera multipartita</name>
    <dbReference type="NCBI Taxonomy" id="479431"/>
    <lineage>
        <taxon>Bacteria</taxon>
        <taxon>Bacillati</taxon>
        <taxon>Actinomycetota</taxon>
        <taxon>Actinomycetes</taxon>
        <taxon>Nakamurellales</taxon>
        <taxon>Nakamurellaceae</taxon>
        <taxon>Nakamurella</taxon>
    </lineage>
</organism>
<dbReference type="SUPFAM" id="SSF47413">
    <property type="entry name" value="lambda repressor-like DNA-binding domains"/>
    <property type="match status" value="1"/>
</dbReference>
<dbReference type="PANTHER" id="PTHR30146">
    <property type="entry name" value="LACI-RELATED TRANSCRIPTIONAL REPRESSOR"/>
    <property type="match status" value="1"/>
</dbReference>
<reference evidence="5 6" key="2">
    <citation type="journal article" date="2010" name="Stand. Genomic Sci.">
        <title>Complete genome sequence of Nakamurella multipartita type strain (Y-104).</title>
        <authorList>
            <person name="Tice H."/>
            <person name="Mayilraj S."/>
            <person name="Sims D."/>
            <person name="Lapidus A."/>
            <person name="Nolan M."/>
            <person name="Lucas S."/>
            <person name="Glavina Del Rio T."/>
            <person name="Copeland A."/>
            <person name="Cheng J.F."/>
            <person name="Meincke L."/>
            <person name="Bruce D."/>
            <person name="Goodwin L."/>
            <person name="Pitluck S."/>
            <person name="Ivanova N."/>
            <person name="Mavromatis K."/>
            <person name="Ovchinnikova G."/>
            <person name="Pati A."/>
            <person name="Chen A."/>
            <person name="Palaniappan K."/>
            <person name="Land M."/>
            <person name="Hauser L."/>
            <person name="Chang Y.J."/>
            <person name="Jeffries C.D."/>
            <person name="Detter J.C."/>
            <person name="Brettin T."/>
            <person name="Rohde M."/>
            <person name="Goker M."/>
            <person name="Bristow J."/>
            <person name="Eisen J.A."/>
            <person name="Markowitz V."/>
            <person name="Hugenholtz P."/>
            <person name="Kyrpides N.C."/>
            <person name="Klenk H.P."/>
            <person name="Chen F."/>
        </authorList>
    </citation>
    <scope>NUCLEOTIDE SEQUENCE [LARGE SCALE GENOMIC DNA]</scope>
    <source>
        <strain evidence="6">ATCC 700099 / DSM 44233 / CIP 104796 / JCM 9543 / NBRC 105858 / Y-104</strain>
    </source>
</reference>
<dbReference type="OrthoDB" id="3324394at2"/>
<dbReference type="InterPro" id="IPR000843">
    <property type="entry name" value="HTH_LacI"/>
</dbReference>
<evidence type="ECO:0000313" key="5">
    <source>
        <dbReference type="EMBL" id="ACV79836.1"/>
    </source>
</evidence>
<gene>
    <name evidence="5" type="ordered locus">Namu_3511</name>
</gene>
<dbReference type="eggNOG" id="COG1609">
    <property type="taxonomic scope" value="Bacteria"/>
</dbReference>
<dbReference type="InParanoid" id="C8XET5"/>
<dbReference type="CDD" id="cd01392">
    <property type="entry name" value="HTH_LacI"/>
    <property type="match status" value="1"/>
</dbReference>
<dbReference type="Proteomes" id="UP000002218">
    <property type="component" value="Chromosome"/>
</dbReference>
<accession>C8XET5</accession>
<dbReference type="Pfam" id="PF13377">
    <property type="entry name" value="Peripla_BP_3"/>
    <property type="match status" value="1"/>
</dbReference>
<dbReference type="PROSITE" id="PS50932">
    <property type="entry name" value="HTH_LACI_2"/>
    <property type="match status" value="1"/>
</dbReference>
<dbReference type="GO" id="GO:0000976">
    <property type="term" value="F:transcription cis-regulatory region binding"/>
    <property type="evidence" value="ECO:0007669"/>
    <property type="project" value="TreeGrafter"/>
</dbReference>
<dbReference type="EMBL" id="CP001737">
    <property type="protein sequence ID" value="ACV79836.1"/>
    <property type="molecule type" value="Genomic_DNA"/>
</dbReference>
<keyword evidence="2" id="KW-0238">DNA-binding</keyword>
<evidence type="ECO:0000256" key="2">
    <source>
        <dbReference type="ARBA" id="ARBA00023125"/>
    </source>
</evidence>
<keyword evidence="3" id="KW-0804">Transcription</keyword>
<keyword evidence="6" id="KW-1185">Reference proteome</keyword>
<dbReference type="SMART" id="SM00354">
    <property type="entry name" value="HTH_LACI"/>
    <property type="match status" value="1"/>
</dbReference>
<dbReference type="AlphaFoldDB" id="C8XET5"/>
<dbReference type="Gene3D" id="3.40.50.2300">
    <property type="match status" value="2"/>
</dbReference>
<feature type="domain" description="HTH lacI-type" evidence="4">
    <location>
        <begin position="3"/>
        <end position="57"/>
    </location>
</feature>
<protein>
    <submittedName>
        <fullName evidence="5">Transcriptional regulator, LacI family</fullName>
    </submittedName>
</protein>
<dbReference type="HOGENOM" id="CLU_037628_6_4_11"/>
<evidence type="ECO:0000259" key="4">
    <source>
        <dbReference type="PROSITE" id="PS50932"/>
    </source>
</evidence>
<dbReference type="Gene3D" id="1.10.260.40">
    <property type="entry name" value="lambda repressor-like DNA-binding domains"/>
    <property type="match status" value="1"/>
</dbReference>
<dbReference type="CDD" id="cd06267">
    <property type="entry name" value="PBP1_LacI_sugar_binding-like"/>
    <property type="match status" value="1"/>
</dbReference>
<evidence type="ECO:0000256" key="3">
    <source>
        <dbReference type="ARBA" id="ARBA00023163"/>
    </source>
</evidence>
<dbReference type="RefSeq" id="WP_015748690.1">
    <property type="nucleotide sequence ID" value="NC_013235.1"/>
</dbReference>
<dbReference type="InterPro" id="IPR046335">
    <property type="entry name" value="LacI/GalR-like_sensor"/>
</dbReference>
<dbReference type="SUPFAM" id="SSF53822">
    <property type="entry name" value="Periplasmic binding protein-like I"/>
    <property type="match status" value="1"/>
</dbReference>
<dbReference type="STRING" id="479431.Namu_3511"/>
<proteinExistence type="predicted"/>
<reference evidence="6" key="1">
    <citation type="submission" date="2009-09" db="EMBL/GenBank/DDBJ databases">
        <title>The complete genome of Nakamurella multipartita DSM 44233.</title>
        <authorList>
            <consortium name="US DOE Joint Genome Institute (JGI-PGF)"/>
            <person name="Lucas S."/>
            <person name="Copeland A."/>
            <person name="Lapidus A."/>
            <person name="Glavina del Rio T."/>
            <person name="Dalin E."/>
            <person name="Tice H."/>
            <person name="Bruce D."/>
            <person name="Goodwin L."/>
            <person name="Pitluck S."/>
            <person name="Kyrpides N."/>
            <person name="Mavromatis K."/>
            <person name="Ivanova N."/>
            <person name="Ovchinnikova G."/>
            <person name="Sims D."/>
            <person name="Meincke L."/>
            <person name="Brettin T."/>
            <person name="Detter J.C."/>
            <person name="Han C."/>
            <person name="Larimer F."/>
            <person name="Land M."/>
            <person name="Hauser L."/>
            <person name="Markowitz V."/>
            <person name="Cheng J.-F."/>
            <person name="Hugenholtz P."/>
            <person name="Woyke T."/>
            <person name="Wu D."/>
            <person name="Klenk H.-P."/>
            <person name="Eisen J.A."/>
        </authorList>
    </citation>
    <scope>NUCLEOTIDE SEQUENCE [LARGE SCALE GENOMIC DNA]</scope>
    <source>
        <strain evidence="6">ATCC 700099 / DSM 44233 / CIP 104796 / JCM 9543 / NBRC 105858 / Y-104</strain>
    </source>
</reference>
<keyword evidence="1" id="KW-0805">Transcription regulation</keyword>
<evidence type="ECO:0000256" key="1">
    <source>
        <dbReference type="ARBA" id="ARBA00023015"/>
    </source>
</evidence>
<dbReference type="InterPro" id="IPR010982">
    <property type="entry name" value="Lambda_DNA-bd_dom_sf"/>
</dbReference>
<name>C8XET5_NAKMY</name>
<sequence length="341" mass="35972">MSVTLSEIAAHAGVSPATASRVLNERPGVNAQTRRRVLDAAELLGYARPTTLQARRVGLIGVVIAELGNPIFPVFAQAIERALPPFGYNALLSTRHLGAPGETASIQLLQDNGVAGIMFLSGIHSDALADTSHYAELREQGVPLAFINGLIPDFDATFVADDDAAGMDLAVRHLLALGHRHIGITTGSTRYTPSARKLAGFQRAMRRHNPQAKAEVHIGDYSVEAGRVAATDLIGRGCTGILAASDFTALGVIRGARRLGLRVPQDISVIGYDGSPVMAFTGPPLTTIKQPVDALAGAAVQSLVRDIEGRPGPRTEVLFQPELVVRSSTDAAPTRPGRATH</sequence>
<dbReference type="Pfam" id="PF00356">
    <property type="entry name" value="LacI"/>
    <property type="match status" value="1"/>
</dbReference>
<dbReference type="KEGG" id="nml:Namu_3511"/>
<dbReference type="InterPro" id="IPR028082">
    <property type="entry name" value="Peripla_BP_I"/>
</dbReference>
<dbReference type="PROSITE" id="PS00356">
    <property type="entry name" value="HTH_LACI_1"/>
    <property type="match status" value="1"/>
</dbReference>
<evidence type="ECO:0000313" key="6">
    <source>
        <dbReference type="Proteomes" id="UP000002218"/>
    </source>
</evidence>
<dbReference type="PANTHER" id="PTHR30146:SF153">
    <property type="entry name" value="LACTOSE OPERON REPRESSOR"/>
    <property type="match status" value="1"/>
</dbReference>
<dbReference type="GO" id="GO:0003700">
    <property type="term" value="F:DNA-binding transcription factor activity"/>
    <property type="evidence" value="ECO:0007669"/>
    <property type="project" value="TreeGrafter"/>
</dbReference>